<evidence type="ECO:0000256" key="6">
    <source>
        <dbReference type="PROSITE-ProRule" id="PRU00277"/>
    </source>
</evidence>
<dbReference type="Proteomes" id="UP000310314">
    <property type="component" value="Unassembled WGS sequence"/>
</dbReference>
<comment type="catalytic activity">
    <reaction evidence="1 6 7">
        <text>[protein]-peptidylproline (omega=180) = [protein]-peptidylproline (omega=0)</text>
        <dbReference type="Rhea" id="RHEA:16237"/>
        <dbReference type="Rhea" id="RHEA-COMP:10747"/>
        <dbReference type="Rhea" id="RHEA-COMP:10748"/>
        <dbReference type="ChEBI" id="CHEBI:83833"/>
        <dbReference type="ChEBI" id="CHEBI:83834"/>
        <dbReference type="EC" id="5.2.1.8"/>
    </reaction>
</comment>
<sequence>MKKSIIVVAALLVGFASFGQKKKDLINEVAKLKAEAAEMRAKLSKIQKANELNLQDSLQSFSYAFGVSIGNNLKTVGFDSLSYNAFAIALEDVMNGREQMGLEDCQTEVQKTIQLIQDKEAKKQSAEGELFLEENGKRAEVVTTDSGLQYEVLTKGDGAIPTDQDKVKVHYTGMLINGKVFDSSVERGEPSVFGVTQVIKGWQEALQIMPVGSKWKVFIPQDIAYGQRGAGGGMIPAYAALIFEMELLAIEK</sequence>
<keyword evidence="4 6" id="KW-0697">Rotamase</keyword>
<dbReference type="InterPro" id="IPR000774">
    <property type="entry name" value="PPIase_FKBP_N"/>
</dbReference>
<dbReference type="Gene3D" id="3.10.50.40">
    <property type="match status" value="1"/>
</dbReference>
<comment type="similarity">
    <text evidence="2 7">Belongs to the FKBP-type PPIase family.</text>
</comment>
<feature type="coiled-coil region" evidence="8">
    <location>
        <begin position="102"/>
        <end position="129"/>
    </location>
</feature>
<dbReference type="AlphaFoldDB" id="A0A5S3QLX5"/>
<evidence type="ECO:0000256" key="5">
    <source>
        <dbReference type="ARBA" id="ARBA00023235"/>
    </source>
</evidence>
<evidence type="ECO:0000256" key="2">
    <source>
        <dbReference type="ARBA" id="ARBA00006577"/>
    </source>
</evidence>
<dbReference type="PANTHER" id="PTHR43811">
    <property type="entry name" value="FKBP-TYPE PEPTIDYL-PROLYL CIS-TRANS ISOMERASE FKPA"/>
    <property type="match status" value="1"/>
</dbReference>
<evidence type="ECO:0000256" key="8">
    <source>
        <dbReference type="SAM" id="Coils"/>
    </source>
</evidence>
<comment type="caution">
    <text evidence="10">The sequence shown here is derived from an EMBL/GenBank/DDBJ whole genome shotgun (WGS) entry which is preliminary data.</text>
</comment>
<name>A0A5S3QLX5_9FLAO</name>
<feature type="coiled-coil region" evidence="8">
    <location>
        <begin position="22"/>
        <end position="49"/>
    </location>
</feature>
<dbReference type="Pfam" id="PF01346">
    <property type="entry name" value="FKBP_N"/>
    <property type="match status" value="1"/>
</dbReference>
<dbReference type="InterPro" id="IPR046357">
    <property type="entry name" value="PPIase_dom_sf"/>
</dbReference>
<accession>A0A5S3QLX5</accession>
<evidence type="ECO:0000259" key="9">
    <source>
        <dbReference type="PROSITE" id="PS50059"/>
    </source>
</evidence>
<evidence type="ECO:0000313" key="10">
    <source>
        <dbReference type="EMBL" id="TMM58894.1"/>
    </source>
</evidence>
<evidence type="ECO:0000256" key="1">
    <source>
        <dbReference type="ARBA" id="ARBA00000971"/>
    </source>
</evidence>
<reference evidence="10 11" key="1">
    <citation type="submission" date="2019-05" db="EMBL/GenBank/DDBJ databases">
        <authorList>
            <person name="Zhang J.-Y."/>
            <person name="Feg X."/>
            <person name="Du Z.-J."/>
        </authorList>
    </citation>
    <scope>NUCLEOTIDE SEQUENCE [LARGE SCALE GENOMIC DNA]</scope>
    <source>
        <strain evidence="10 11">RZ26</strain>
    </source>
</reference>
<dbReference type="EC" id="5.2.1.8" evidence="7"/>
<dbReference type="GO" id="GO:0006457">
    <property type="term" value="P:protein folding"/>
    <property type="evidence" value="ECO:0007669"/>
    <property type="project" value="InterPro"/>
</dbReference>
<dbReference type="GO" id="GO:0003755">
    <property type="term" value="F:peptidyl-prolyl cis-trans isomerase activity"/>
    <property type="evidence" value="ECO:0007669"/>
    <property type="project" value="UniProtKB-UniRule"/>
</dbReference>
<dbReference type="Gene3D" id="1.10.287.460">
    <property type="entry name" value="Peptidyl-prolyl cis-trans isomerase, FKBP-type, N-terminal domain"/>
    <property type="match status" value="1"/>
</dbReference>
<evidence type="ECO:0000256" key="4">
    <source>
        <dbReference type="ARBA" id="ARBA00023110"/>
    </source>
</evidence>
<feature type="domain" description="PPIase FKBP-type" evidence="9">
    <location>
        <begin position="164"/>
        <end position="251"/>
    </location>
</feature>
<dbReference type="RefSeq" id="WP_138656827.1">
    <property type="nucleotide sequence ID" value="NZ_VATY01000001.1"/>
</dbReference>
<dbReference type="FunFam" id="3.10.50.40:FF:000045">
    <property type="entry name" value="Peptidyl-prolyl cis-trans isomerase"/>
    <property type="match status" value="1"/>
</dbReference>
<dbReference type="SUPFAM" id="SSF54534">
    <property type="entry name" value="FKBP-like"/>
    <property type="match status" value="1"/>
</dbReference>
<dbReference type="InterPro" id="IPR001179">
    <property type="entry name" value="PPIase_FKBP_dom"/>
</dbReference>
<dbReference type="PROSITE" id="PS50059">
    <property type="entry name" value="FKBP_PPIASE"/>
    <property type="match status" value="1"/>
</dbReference>
<proteinExistence type="inferred from homology"/>
<gene>
    <name evidence="10" type="ORF">FEE95_05535</name>
</gene>
<evidence type="ECO:0000256" key="3">
    <source>
        <dbReference type="ARBA" id="ARBA00022729"/>
    </source>
</evidence>
<keyword evidence="5 6" id="KW-0413">Isomerase</keyword>
<dbReference type="EMBL" id="VATY01000001">
    <property type="protein sequence ID" value="TMM58894.1"/>
    <property type="molecule type" value="Genomic_DNA"/>
</dbReference>
<evidence type="ECO:0000313" key="11">
    <source>
        <dbReference type="Proteomes" id="UP000310314"/>
    </source>
</evidence>
<dbReference type="PANTHER" id="PTHR43811:SF19">
    <property type="entry name" value="39 KDA FK506-BINDING NUCLEAR PROTEIN"/>
    <property type="match status" value="1"/>
</dbReference>
<protein>
    <recommendedName>
        <fullName evidence="7">Peptidyl-prolyl cis-trans isomerase</fullName>
        <ecNumber evidence="7">5.2.1.8</ecNumber>
    </recommendedName>
</protein>
<dbReference type="NCBIfam" id="NF008602">
    <property type="entry name" value="PRK11570.1"/>
    <property type="match status" value="1"/>
</dbReference>
<dbReference type="Pfam" id="PF00254">
    <property type="entry name" value="FKBP_C"/>
    <property type="match status" value="1"/>
</dbReference>
<keyword evidence="3" id="KW-0732">Signal</keyword>
<organism evidence="10 11">
    <name type="scientific">Maribacter algarum</name>
    <name type="common">ex Zhang et al. 2020</name>
    <dbReference type="NCBI Taxonomy" id="2578118"/>
    <lineage>
        <taxon>Bacteria</taxon>
        <taxon>Pseudomonadati</taxon>
        <taxon>Bacteroidota</taxon>
        <taxon>Flavobacteriia</taxon>
        <taxon>Flavobacteriales</taxon>
        <taxon>Flavobacteriaceae</taxon>
        <taxon>Maribacter</taxon>
    </lineage>
</organism>
<dbReference type="OrthoDB" id="9814548at2"/>
<keyword evidence="11" id="KW-1185">Reference proteome</keyword>
<evidence type="ECO:0000256" key="7">
    <source>
        <dbReference type="RuleBase" id="RU003915"/>
    </source>
</evidence>
<dbReference type="InterPro" id="IPR036944">
    <property type="entry name" value="PPIase_FKBP_N_sf"/>
</dbReference>
<keyword evidence="8" id="KW-0175">Coiled coil</keyword>